<reference evidence="14" key="2">
    <citation type="journal article" date="2021" name="Microbiome">
        <title>Successional dynamics and alternative stable states in a saline activated sludge microbial community over 9 years.</title>
        <authorList>
            <person name="Wang Y."/>
            <person name="Ye J."/>
            <person name="Ju F."/>
            <person name="Liu L."/>
            <person name="Boyd J.A."/>
            <person name="Deng Y."/>
            <person name="Parks D.H."/>
            <person name="Jiang X."/>
            <person name="Yin X."/>
            <person name="Woodcroft B.J."/>
            <person name="Tyson G.W."/>
            <person name="Hugenholtz P."/>
            <person name="Polz M.F."/>
            <person name="Zhang T."/>
        </authorList>
    </citation>
    <scope>NUCLEOTIDE SEQUENCE</scope>
    <source>
        <strain evidence="14">HKST-UBA01</strain>
    </source>
</reference>
<keyword evidence="4 10" id="KW-0378">Hydrolase</keyword>
<dbReference type="PROSITE" id="PS51195">
    <property type="entry name" value="Q_MOTIF"/>
    <property type="match status" value="1"/>
</dbReference>
<feature type="domain" description="Helicase C-terminal" evidence="12">
    <location>
        <begin position="214"/>
        <end position="306"/>
    </location>
</feature>
<name>A0A956RRY8_UNCEI</name>
<dbReference type="InterPro" id="IPR000629">
    <property type="entry name" value="RNA-helicase_DEAD-box_CS"/>
</dbReference>
<reference evidence="14" key="1">
    <citation type="submission" date="2020-04" db="EMBL/GenBank/DDBJ databases">
        <authorList>
            <person name="Zhang T."/>
        </authorList>
    </citation>
    <scope>NUCLEOTIDE SEQUENCE</scope>
    <source>
        <strain evidence="14">HKST-UBA01</strain>
    </source>
</reference>
<dbReference type="EMBL" id="JAGQHR010000961">
    <property type="protein sequence ID" value="MCA9730047.1"/>
    <property type="molecule type" value="Genomic_DNA"/>
</dbReference>
<dbReference type="CDD" id="cd18787">
    <property type="entry name" value="SF2_C_DEAD"/>
    <property type="match status" value="1"/>
</dbReference>
<dbReference type="PROSITE" id="PS00039">
    <property type="entry name" value="DEAD_ATP_HELICASE"/>
    <property type="match status" value="1"/>
</dbReference>
<dbReference type="FunFam" id="3.40.50.300:FF:000108">
    <property type="entry name" value="ATP-dependent RNA helicase RhlE"/>
    <property type="match status" value="1"/>
</dbReference>
<keyword evidence="6 10" id="KW-0067">ATP-binding</keyword>
<evidence type="ECO:0000256" key="10">
    <source>
        <dbReference type="RuleBase" id="RU000492"/>
    </source>
</evidence>
<dbReference type="Gene3D" id="3.40.50.300">
    <property type="entry name" value="P-loop containing nucleotide triphosphate hydrolases"/>
    <property type="match status" value="2"/>
</dbReference>
<feature type="short sequence motif" description="Q motif" evidence="9">
    <location>
        <begin position="1"/>
        <end position="29"/>
    </location>
</feature>
<dbReference type="PANTHER" id="PTHR47959:SF13">
    <property type="entry name" value="ATP-DEPENDENT RNA HELICASE RHLE"/>
    <property type="match status" value="1"/>
</dbReference>
<feature type="domain" description="Helicase ATP-binding" evidence="11">
    <location>
        <begin position="32"/>
        <end position="203"/>
    </location>
</feature>
<dbReference type="InterPro" id="IPR011545">
    <property type="entry name" value="DEAD/DEAH_box_helicase_dom"/>
</dbReference>
<evidence type="ECO:0000256" key="2">
    <source>
        <dbReference type="ARBA" id="ARBA00022490"/>
    </source>
</evidence>
<feature type="non-terminal residue" evidence="14">
    <location>
        <position position="306"/>
    </location>
</feature>
<evidence type="ECO:0000256" key="5">
    <source>
        <dbReference type="ARBA" id="ARBA00022806"/>
    </source>
</evidence>
<dbReference type="Pfam" id="PF00271">
    <property type="entry name" value="Helicase_C"/>
    <property type="match status" value="1"/>
</dbReference>
<dbReference type="CDD" id="cd00268">
    <property type="entry name" value="DEADc"/>
    <property type="match status" value="1"/>
</dbReference>
<dbReference type="GO" id="GO:0005829">
    <property type="term" value="C:cytosol"/>
    <property type="evidence" value="ECO:0007669"/>
    <property type="project" value="TreeGrafter"/>
</dbReference>
<dbReference type="InterPro" id="IPR044742">
    <property type="entry name" value="DEAD/DEAH_RhlB"/>
</dbReference>
<dbReference type="GO" id="GO:0003676">
    <property type="term" value="F:nucleic acid binding"/>
    <property type="evidence" value="ECO:0007669"/>
    <property type="project" value="InterPro"/>
</dbReference>
<dbReference type="PANTHER" id="PTHR47959">
    <property type="entry name" value="ATP-DEPENDENT RNA HELICASE RHLE-RELATED"/>
    <property type="match status" value="1"/>
</dbReference>
<dbReference type="GO" id="GO:0016787">
    <property type="term" value="F:hydrolase activity"/>
    <property type="evidence" value="ECO:0007669"/>
    <property type="project" value="UniProtKB-KW"/>
</dbReference>
<gene>
    <name evidence="14" type="ORF">KC729_20355</name>
</gene>
<dbReference type="GO" id="GO:0003724">
    <property type="term" value="F:RNA helicase activity"/>
    <property type="evidence" value="ECO:0007669"/>
    <property type="project" value="UniProtKB-EC"/>
</dbReference>
<accession>A0A956RRY8</accession>
<evidence type="ECO:0000256" key="6">
    <source>
        <dbReference type="ARBA" id="ARBA00022840"/>
    </source>
</evidence>
<comment type="caution">
    <text evidence="14">The sequence shown here is derived from an EMBL/GenBank/DDBJ whole genome shotgun (WGS) entry which is preliminary data.</text>
</comment>
<feature type="domain" description="DEAD-box RNA helicase Q" evidence="13">
    <location>
        <begin position="1"/>
        <end position="29"/>
    </location>
</feature>
<evidence type="ECO:0000256" key="3">
    <source>
        <dbReference type="ARBA" id="ARBA00022741"/>
    </source>
</evidence>
<dbReference type="InterPro" id="IPR014014">
    <property type="entry name" value="RNA_helicase_DEAD_Q_motif"/>
</dbReference>
<organism evidence="14 15">
    <name type="scientific">Eiseniibacteriota bacterium</name>
    <dbReference type="NCBI Taxonomy" id="2212470"/>
    <lineage>
        <taxon>Bacteria</taxon>
        <taxon>Candidatus Eiseniibacteriota</taxon>
    </lineage>
</organism>
<evidence type="ECO:0000256" key="8">
    <source>
        <dbReference type="ARBA" id="ARBA00047984"/>
    </source>
</evidence>
<evidence type="ECO:0000259" key="11">
    <source>
        <dbReference type="PROSITE" id="PS51192"/>
    </source>
</evidence>
<comment type="similarity">
    <text evidence="7 10">Belongs to the DEAD box helicase family.</text>
</comment>
<evidence type="ECO:0000256" key="7">
    <source>
        <dbReference type="ARBA" id="ARBA00038437"/>
    </source>
</evidence>
<sequence>MSFESMGLSPEILQAVKELGYETPSPIQLKSIPHAMTGKDLMACAQTGTGKTAAFSLPMLHRLSQAPKAPLRALVLVPTRELAIQVSKNIRDYAKYTGIESTAIFGGVPFEPQTMMLRHGVDILIATPGRLIDHMWRGNIDYRNTEFLVLDEADRMLDMGFIDAVKEIVREIPTERQTMLFSATLGGEIQRLSRGILHDPTKVEVAPPATTVETVEQKVLFVEQDEKRRVLERLIQEHDMKRAIIFTRTKVGATKLAYQLRDRGYRAAPIHSDRSQSERVTTLEAFREGKVHLLVATDIAARGIDV</sequence>
<evidence type="ECO:0000313" key="14">
    <source>
        <dbReference type="EMBL" id="MCA9730047.1"/>
    </source>
</evidence>
<dbReference type="GO" id="GO:0005524">
    <property type="term" value="F:ATP binding"/>
    <property type="evidence" value="ECO:0007669"/>
    <property type="project" value="UniProtKB-KW"/>
</dbReference>
<evidence type="ECO:0000256" key="1">
    <source>
        <dbReference type="ARBA" id="ARBA00012552"/>
    </source>
</evidence>
<dbReference type="InterPro" id="IPR014001">
    <property type="entry name" value="Helicase_ATP-bd"/>
</dbReference>
<evidence type="ECO:0000256" key="4">
    <source>
        <dbReference type="ARBA" id="ARBA00022801"/>
    </source>
</evidence>
<dbReference type="Proteomes" id="UP000697710">
    <property type="component" value="Unassembled WGS sequence"/>
</dbReference>
<dbReference type="InterPro" id="IPR001650">
    <property type="entry name" value="Helicase_C-like"/>
</dbReference>
<evidence type="ECO:0000259" key="13">
    <source>
        <dbReference type="PROSITE" id="PS51195"/>
    </source>
</evidence>
<evidence type="ECO:0000259" key="12">
    <source>
        <dbReference type="PROSITE" id="PS51194"/>
    </source>
</evidence>
<dbReference type="EC" id="3.6.4.13" evidence="1"/>
<keyword evidence="3 10" id="KW-0547">Nucleotide-binding</keyword>
<keyword evidence="2" id="KW-0963">Cytoplasm</keyword>
<dbReference type="Pfam" id="PF00270">
    <property type="entry name" value="DEAD"/>
    <property type="match status" value="1"/>
</dbReference>
<dbReference type="AlphaFoldDB" id="A0A956RRY8"/>
<dbReference type="InterPro" id="IPR050079">
    <property type="entry name" value="DEAD_box_RNA_helicase"/>
</dbReference>
<dbReference type="PROSITE" id="PS51194">
    <property type="entry name" value="HELICASE_CTER"/>
    <property type="match status" value="1"/>
</dbReference>
<comment type="catalytic activity">
    <reaction evidence="8">
        <text>ATP + H2O = ADP + phosphate + H(+)</text>
        <dbReference type="Rhea" id="RHEA:13065"/>
        <dbReference type="ChEBI" id="CHEBI:15377"/>
        <dbReference type="ChEBI" id="CHEBI:15378"/>
        <dbReference type="ChEBI" id="CHEBI:30616"/>
        <dbReference type="ChEBI" id="CHEBI:43474"/>
        <dbReference type="ChEBI" id="CHEBI:456216"/>
        <dbReference type="EC" id="3.6.4.13"/>
    </reaction>
</comment>
<dbReference type="SMART" id="SM00487">
    <property type="entry name" value="DEXDc"/>
    <property type="match status" value="1"/>
</dbReference>
<proteinExistence type="inferred from homology"/>
<evidence type="ECO:0000313" key="15">
    <source>
        <dbReference type="Proteomes" id="UP000697710"/>
    </source>
</evidence>
<dbReference type="PROSITE" id="PS51192">
    <property type="entry name" value="HELICASE_ATP_BIND_1"/>
    <property type="match status" value="1"/>
</dbReference>
<evidence type="ECO:0000256" key="9">
    <source>
        <dbReference type="PROSITE-ProRule" id="PRU00552"/>
    </source>
</evidence>
<dbReference type="SUPFAM" id="SSF52540">
    <property type="entry name" value="P-loop containing nucleoside triphosphate hydrolases"/>
    <property type="match status" value="2"/>
</dbReference>
<dbReference type="InterPro" id="IPR027417">
    <property type="entry name" value="P-loop_NTPase"/>
</dbReference>
<protein>
    <recommendedName>
        <fullName evidence="1">RNA helicase</fullName>
        <ecNumber evidence="1">3.6.4.13</ecNumber>
    </recommendedName>
</protein>
<keyword evidence="5 10" id="KW-0347">Helicase</keyword>